<keyword evidence="2" id="KW-1185">Reference proteome</keyword>
<evidence type="ECO:0000313" key="1">
    <source>
        <dbReference type="EMBL" id="KAG1814263.1"/>
    </source>
</evidence>
<sequence length="164" mass="18390">MRGHSSDGTSFIYAVKADGLSDLEITTEDRPVQFSRTIPARQILLLVRPWSCHLLELHDSANDKQSVANWSTRASRFLRIGQPLGSFFDALRGFPGEIKSADTETHSRALRLIVHFGQPFSAFLLAQQLGGEYKRIASDQHIIAQVKDMAFVCSMMDVRTLEIL</sequence>
<reference evidence="1" key="1">
    <citation type="journal article" date="2020" name="New Phytol.">
        <title>Comparative genomics reveals dynamic genome evolution in host specialist ectomycorrhizal fungi.</title>
        <authorList>
            <person name="Lofgren L.A."/>
            <person name="Nguyen N.H."/>
            <person name="Vilgalys R."/>
            <person name="Ruytinx J."/>
            <person name="Liao H.L."/>
            <person name="Branco S."/>
            <person name="Kuo A."/>
            <person name="LaButti K."/>
            <person name="Lipzen A."/>
            <person name="Andreopoulos W."/>
            <person name="Pangilinan J."/>
            <person name="Riley R."/>
            <person name="Hundley H."/>
            <person name="Na H."/>
            <person name="Barry K."/>
            <person name="Grigoriev I.V."/>
            <person name="Stajich J.E."/>
            <person name="Kennedy P.G."/>
        </authorList>
    </citation>
    <scope>NUCLEOTIDE SEQUENCE</scope>
    <source>
        <strain evidence="1">MN1</strain>
    </source>
</reference>
<gene>
    <name evidence="1" type="ORF">BJ212DRAFT_1362434</name>
</gene>
<dbReference type="EMBL" id="JABBWG010000021">
    <property type="protein sequence ID" value="KAG1814263.1"/>
    <property type="molecule type" value="Genomic_DNA"/>
</dbReference>
<dbReference type="OrthoDB" id="2679089at2759"/>
<dbReference type="Proteomes" id="UP000807769">
    <property type="component" value="Unassembled WGS sequence"/>
</dbReference>
<organism evidence="1 2">
    <name type="scientific">Suillus subaureus</name>
    <dbReference type="NCBI Taxonomy" id="48587"/>
    <lineage>
        <taxon>Eukaryota</taxon>
        <taxon>Fungi</taxon>
        <taxon>Dikarya</taxon>
        <taxon>Basidiomycota</taxon>
        <taxon>Agaricomycotina</taxon>
        <taxon>Agaricomycetes</taxon>
        <taxon>Agaricomycetidae</taxon>
        <taxon>Boletales</taxon>
        <taxon>Suillineae</taxon>
        <taxon>Suillaceae</taxon>
        <taxon>Suillus</taxon>
    </lineage>
</organism>
<accession>A0A9P7JCF8</accession>
<proteinExistence type="predicted"/>
<dbReference type="AlphaFoldDB" id="A0A9P7JCF8"/>
<name>A0A9P7JCF8_9AGAM</name>
<evidence type="ECO:0000313" key="2">
    <source>
        <dbReference type="Proteomes" id="UP000807769"/>
    </source>
</evidence>
<dbReference type="RefSeq" id="XP_041191724.1">
    <property type="nucleotide sequence ID" value="XM_041335952.1"/>
</dbReference>
<dbReference type="GeneID" id="64629969"/>
<comment type="caution">
    <text evidence="1">The sequence shown here is derived from an EMBL/GenBank/DDBJ whole genome shotgun (WGS) entry which is preliminary data.</text>
</comment>
<protein>
    <submittedName>
        <fullName evidence="1">Uncharacterized protein</fullName>
    </submittedName>
</protein>